<keyword evidence="2" id="KW-0812">Transmembrane</keyword>
<dbReference type="EMBL" id="JACHNX010000023">
    <property type="protein sequence ID" value="MBB4611266.1"/>
    <property type="molecule type" value="Genomic_DNA"/>
</dbReference>
<evidence type="ECO:0000313" key="4">
    <source>
        <dbReference type="Proteomes" id="UP000584663"/>
    </source>
</evidence>
<keyword evidence="4" id="KW-1185">Reference proteome</keyword>
<gene>
    <name evidence="3" type="ORF">GGQ89_003512</name>
</gene>
<protein>
    <submittedName>
        <fullName evidence="3">Uncharacterized protein</fullName>
    </submittedName>
</protein>
<evidence type="ECO:0000313" key="3">
    <source>
        <dbReference type="EMBL" id="MBB4611266.1"/>
    </source>
</evidence>
<proteinExistence type="predicted"/>
<feature type="transmembrane region" description="Helical" evidence="2">
    <location>
        <begin position="12"/>
        <end position="29"/>
    </location>
</feature>
<dbReference type="Proteomes" id="UP000584663">
    <property type="component" value="Unassembled WGS sequence"/>
</dbReference>
<keyword evidence="2" id="KW-1133">Transmembrane helix</keyword>
<dbReference type="RefSeq" id="WP_184106606.1">
    <property type="nucleotide sequence ID" value="NZ_JACHNX010000023.1"/>
</dbReference>
<keyword evidence="2" id="KW-0472">Membrane</keyword>
<reference evidence="3 4" key="1">
    <citation type="submission" date="2020-08" db="EMBL/GenBank/DDBJ databases">
        <title>Genomic Encyclopedia of Type Strains, Phase IV (KMG-IV): sequencing the most valuable type-strain genomes for metagenomic binning, comparative biology and taxonomic classification.</title>
        <authorList>
            <person name="Goeker M."/>
        </authorList>
    </citation>
    <scope>NUCLEOTIDE SEQUENCE [LARGE SCALE GENOMIC DNA]</scope>
    <source>
        <strain evidence="3 4">DSM 14562</strain>
    </source>
</reference>
<comment type="caution">
    <text evidence="3">The sequence shown here is derived from an EMBL/GenBank/DDBJ whole genome shotgun (WGS) entry which is preliminary data.</text>
</comment>
<organism evidence="3 4">
    <name type="scientific">Sphingomonas yabuuchiae</name>
    <dbReference type="NCBI Taxonomy" id="172044"/>
    <lineage>
        <taxon>Bacteria</taxon>
        <taxon>Pseudomonadati</taxon>
        <taxon>Pseudomonadota</taxon>
        <taxon>Alphaproteobacteria</taxon>
        <taxon>Sphingomonadales</taxon>
        <taxon>Sphingomonadaceae</taxon>
        <taxon>Sphingomonas</taxon>
    </lineage>
</organism>
<feature type="region of interest" description="Disordered" evidence="1">
    <location>
        <begin position="82"/>
        <end position="105"/>
    </location>
</feature>
<evidence type="ECO:0000256" key="2">
    <source>
        <dbReference type="SAM" id="Phobius"/>
    </source>
</evidence>
<evidence type="ECO:0000256" key="1">
    <source>
        <dbReference type="SAM" id="MobiDB-lite"/>
    </source>
</evidence>
<name>A0ABR6KDR5_9SPHN</name>
<accession>A0ABR6KDR5</accession>
<feature type="transmembrane region" description="Helical" evidence="2">
    <location>
        <begin position="35"/>
        <end position="60"/>
    </location>
</feature>
<sequence length="105" mass="11060">MPGPLIGGRRPIGWRLAIVVAFVTAYATARWLEGIFGVGQISGTVSFLVLVGLIGATWWINSCAGKRRNDLLGSARFGDRADVQAGGERGSPDRPRQGVGQAAPL</sequence>